<accession>A0A9P9FBR6</accession>
<keyword evidence="2" id="KW-1185">Reference proteome</keyword>
<name>A0A9P9FBR6_9HYPO</name>
<dbReference type="AlphaFoldDB" id="A0A9P9FBR6"/>
<protein>
    <submittedName>
        <fullName evidence="1">Phosphatidylethanolamine-binding protein</fullName>
    </submittedName>
</protein>
<dbReference type="SUPFAM" id="SSF49777">
    <property type="entry name" value="PEBP-like"/>
    <property type="match status" value="1"/>
</dbReference>
<dbReference type="Gene3D" id="3.90.280.10">
    <property type="entry name" value="PEBP-like"/>
    <property type="match status" value="1"/>
</dbReference>
<gene>
    <name evidence="1" type="ORF">B0J13DRAFT_616807</name>
</gene>
<evidence type="ECO:0000313" key="1">
    <source>
        <dbReference type="EMBL" id="KAH7160020.1"/>
    </source>
</evidence>
<dbReference type="EMBL" id="JAGMUU010000002">
    <property type="protein sequence ID" value="KAH7160020.1"/>
    <property type="molecule type" value="Genomic_DNA"/>
</dbReference>
<dbReference type="OrthoDB" id="10251855at2759"/>
<dbReference type="Proteomes" id="UP000717696">
    <property type="component" value="Unassembled WGS sequence"/>
</dbReference>
<comment type="caution">
    <text evidence="1">The sequence shown here is derived from an EMBL/GenBank/DDBJ whole genome shotgun (WGS) entry which is preliminary data.</text>
</comment>
<dbReference type="Pfam" id="PF01161">
    <property type="entry name" value="PBP"/>
    <property type="match status" value="1"/>
</dbReference>
<dbReference type="InterPro" id="IPR036610">
    <property type="entry name" value="PEBP-like_sf"/>
</dbReference>
<proteinExistence type="predicted"/>
<dbReference type="CDD" id="cd00457">
    <property type="entry name" value="PEBP"/>
    <property type="match status" value="1"/>
</dbReference>
<evidence type="ECO:0000313" key="2">
    <source>
        <dbReference type="Proteomes" id="UP000717696"/>
    </source>
</evidence>
<sequence>MTAYLEVAASWLFMNHRGRDAKAFTTHPAFASYPEPTLYVTSPDCGADGATLGKAYMAGGEGKIPELRWESAEGVKEWLLVNEDFDAPLPTPICHGIYLGIPAQKLNVANDDFEPVDGRSSTRLKGGFSYGMSRSGGIYIPPRPLINHGIHRYFFEVIGLNEPLDPEFVASKPTREAVAAKIEGRVVVWGRWMGQCKRTWDNK</sequence>
<organism evidence="1 2">
    <name type="scientific">Dactylonectria estremocensis</name>
    <dbReference type="NCBI Taxonomy" id="1079267"/>
    <lineage>
        <taxon>Eukaryota</taxon>
        <taxon>Fungi</taxon>
        <taxon>Dikarya</taxon>
        <taxon>Ascomycota</taxon>
        <taxon>Pezizomycotina</taxon>
        <taxon>Sordariomycetes</taxon>
        <taxon>Hypocreomycetidae</taxon>
        <taxon>Hypocreales</taxon>
        <taxon>Nectriaceae</taxon>
        <taxon>Dactylonectria</taxon>
    </lineage>
</organism>
<reference evidence="1" key="1">
    <citation type="journal article" date="2021" name="Nat. Commun.">
        <title>Genetic determinants of endophytism in the Arabidopsis root mycobiome.</title>
        <authorList>
            <person name="Mesny F."/>
            <person name="Miyauchi S."/>
            <person name="Thiergart T."/>
            <person name="Pickel B."/>
            <person name="Atanasova L."/>
            <person name="Karlsson M."/>
            <person name="Huettel B."/>
            <person name="Barry K.W."/>
            <person name="Haridas S."/>
            <person name="Chen C."/>
            <person name="Bauer D."/>
            <person name="Andreopoulos W."/>
            <person name="Pangilinan J."/>
            <person name="LaButti K."/>
            <person name="Riley R."/>
            <person name="Lipzen A."/>
            <person name="Clum A."/>
            <person name="Drula E."/>
            <person name="Henrissat B."/>
            <person name="Kohler A."/>
            <person name="Grigoriev I.V."/>
            <person name="Martin F.M."/>
            <person name="Hacquard S."/>
        </authorList>
    </citation>
    <scope>NUCLEOTIDE SEQUENCE</scope>
    <source>
        <strain evidence="1">MPI-CAGE-AT-0021</strain>
    </source>
</reference>
<dbReference type="InterPro" id="IPR049556">
    <property type="entry name" value="PhiB"/>
</dbReference>
<dbReference type="InterPro" id="IPR008914">
    <property type="entry name" value="PEBP"/>
</dbReference>